<feature type="active site" description="Charge relay system" evidence="8">
    <location>
        <position position="357"/>
    </location>
</feature>
<evidence type="ECO:0000256" key="1">
    <source>
        <dbReference type="ARBA" id="ARBA00010701"/>
    </source>
</evidence>
<name>A0A7R8HAR1_LEPSM</name>
<evidence type="ECO:0000256" key="7">
    <source>
        <dbReference type="PIRNR" id="PIRNR000862"/>
    </source>
</evidence>
<evidence type="ECO:0000256" key="6">
    <source>
        <dbReference type="ARBA" id="ARBA00023180"/>
    </source>
</evidence>
<keyword evidence="11" id="KW-1185">Reference proteome</keyword>
<evidence type="ECO:0000259" key="9">
    <source>
        <dbReference type="Pfam" id="PF04083"/>
    </source>
</evidence>
<keyword evidence="5" id="KW-0443">Lipid metabolism</keyword>
<dbReference type="Gene3D" id="3.40.50.1820">
    <property type="entry name" value="alpha/beta hydrolase"/>
    <property type="match status" value="1"/>
</dbReference>
<keyword evidence="6" id="KW-0325">Glycoprotein</keyword>
<protein>
    <recommendedName>
        <fullName evidence="7">Lipase</fullName>
    </recommendedName>
</protein>
<dbReference type="EMBL" id="HG994584">
    <property type="protein sequence ID" value="CAF2960504.1"/>
    <property type="molecule type" value="Genomic_DNA"/>
</dbReference>
<dbReference type="Proteomes" id="UP000675881">
    <property type="component" value="Chromosome 5"/>
</dbReference>
<sequence length="389" mass="44707">MYTRTVQREEKGGKVLIFSISLPFLVLCDISSHDGYRHDLSPPQIIRSEGYPCEVYKVTTDDGYILEMHRIPHGINNQNISETRPVVFVQHGLLSSSADWVIAAPKKALGYILADAGYDVWMGNFRGNSYSRNHLTLKPSKIRFWKFSWDQMAKYDLPAMLKKTMSLTNSTQIQFVGHSMGTTVFMAMLNIYPDMKEHFHLAHFLSPIAYISHTISPIKYFAKFGNEIGWVLNHLGAGEFLPSRWLMNVLSALFCKPGMNHICKSTIFLLCGYDHAQTNSSLLPTIIQHTPAGTSTYTVYHGSEVPPRYQIEAVDVPVAVYRGKNDWLAQEEDVIHVVNRLPQLYDDYIVPYDDWNHVDFLWAIDADRFLYKKLIDNMKRYENKDILKK</sequence>
<evidence type="ECO:0000256" key="5">
    <source>
        <dbReference type="ARBA" id="ARBA00023098"/>
    </source>
</evidence>
<accession>A0A7R8HAR1</accession>
<dbReference type="SUPFAM" id="SSF53474">
    <property type="entry name" value="alpha/beta-Hydrolases"/>
    <property type="match status" value="1"/>
</dbReference>
<dbReference type="Pfam" id="PF04083">
    <property type="entry name" value="Abhydro_lipase"/>
    <property type="match status" value="1"/>
</dbReference>
<evidence type="ECO:0000256" key="3">
    <source>
        <dbReference type="ARBA" id="ARBA00022801"/>
    </source>
</evidence>
<feature type="active site" description="Nucleophile" evidence="8">
    <location>
        <position position="179"/>
    </location>
</feature>
<reference evidence="10" key="1">
    <citation type="submission" date="2021-02" db="EMBL/GenBank/DDBJ databases">
        <authorList>
            <person name="Bekaert M."/>
        </authorList>
    </citation>
    <scope>NUCLEOTIDE SEQUENCE</scope>
    <source>
        <strain evidence="10">IoA-00</strain>
    </source>
</reference>
<keyword evidence="3 7" id="KW-0378">Hydrolase</keyword>
<dbReference type="GO" id="GO:0016788">
    <property type="term" value="F:hydrolase activity, acting on ester bonds"/>
    <property type="evidence" value="ECO:0007669"/>
    <property type="project" value="InterPro"/>
</dbReference>
<proteinExistence type="inferred from homology"/>
<dbReference type="InterPro" id="IPR029058">
    <property type="entry name" value="AB_hydrolase_fold"/>
</dbReference>
<keyword evidence="4 7" id="KW-0442">Lipid degradation</keyword>
<dbReference type="PANTHER" id="PTHR11005">
    <property type="entry name" value="LYSOSOMAL ACID LIPASE-RELATED"/>
    <property type="match status" value="1"/>
</dbReference>
<evidence type="ECO:0000313" key="11">
    <source>
        <dbReference type="Proteomes" id="UP000675881"/>
    </source>
</evidence>
<evidence type="ECO:0000313" key="10">
    <source>
        <dbReference type="EMBL" id="CAF2960504.1"/>
    </source>
</evidence>
<feature type="domain" description="Partial AB-hydrolase lipase" evidence="9">
    <location>
        <begin position="43"/>
        <end position="102"/>
    </location>
</feature>
<gene>
    <name evidence="10" type="ORF">LSAA_10850</name>
</gene>
<dbReference type="GO" id="GO:0016042">
    <property type="term" value="P:lipid catabolic process"/>
    <property type="evidence" value="ECO:0007669"/>
    <property type="project" value="UniProtKB-KW"/>
</dbReference>
<dbReference type="OrthoDB" id="9974421at2759"/>
<evidence type="ECO:0000256" key="2">
    <source>
        <dbReference type="ARBA" id="ARBA00022729"/>
    </source>
</evidence>
<dbReference type="PIRSF" id="PIRSF000862">
    <property type="entry name" value="Steryl_ester_lip"/>
    <property type="match status" value="1"/>
</dbReference>
<dbReference type="FunFam" id="3.40.50.1820:FF:000057">
    <property type="entry name" value="Lipase"/>
    <property type="match status" value="1"/>
</dbReference>
<feature type="active site" description="Charge relay system" evidence="8">
    <location>
        <position position="326"/>
    </location>
</feature>
<evidence type="ECO:0000256" key="4">
    <source>
        <dbReference type="ARBA" id="ARBA00022963"/>
    </source>
</evidence>
<organism evidence="10 11">
    <name type="scientific">Lepeophtheirus salmonis</name>
    <name type="common">Salmon louse</name>
    <name type="synonym">Caligus salmonis</name>
    <dbReference type="NCBI Taxonomy" id="72036"/>
    <lineage>
        <taxon>Eukaryota</taxon>
        <taxon>Metazoa</taxon>
        <taxon>Ecdysozoa</taxon>
        <taxon>Arthropoda</taxon>
        <taxon>Crustacea</taxon>
        <taxon>Multicrustacea</taxon>
        <taxon>Hexanauplia</taxon>
        <taxon>Copepoda</taxon>
        <taxon>Siphonostomatoida</taxon>
        <taxon>Caligidae</taxon>
        <taxon>Lepeophtheirus</taxon>
    </lineage>
</organism>
<dbReference type="AlphaFoldDB" id="A0A7R8HAR1"/>
<dbReference type="InterPro" id="IPR025483">
    <property type="entry name" value="Lipase_euk"/>
</dbReference>
<evidence type="ECO:0000256" key="8">
    <source>
        <dbReference type="PIRSR" id="PIRSR000862-1"/>
    </source>
</evidence>
<dbReference type="InterPro" id="IPR006693">
    <property type="entry name" value="AB_hydrolase_lipase"/>
</dbReference>
<keyword evidence="2" id="KW-0732">Signal</keyword>
<comment type="similarity">
    <text evidence="1 7">Belongs to the AB hydrolase superfamily. Lipase family.</text>
</comment>